<dbReference type="Gene3D" id="3.30.70.270">
    <property type="match status" value="1"/>
</dbReference>
<sequence length="450" mass="51632">MKRKATMEVKKLKVFIFFFYLFLASTLLFSTMKIGYYDNYPLTYDENGKPMGLFIDVLRKAGVLGSYSVEFIFGEFADLMQQLNKGYIDMVVCVAHTPEREKLYSFNAEPVIMNWGVLVSFKTLEDIREIDGKNVAVNRGDIYYQKFLEIAQSFDIKPNYVGYDTYENVIRAVNNGEAIAGVVSRLAYLVNSTKYPKVRATSFIFSPVQLKFAIRKGSEIANKDILEKIDKTVAFMKASGELDKIFNSYFGISRRAGRQGFQMYLIVIFIGIYVLTIVGFMHVIKLQKTRYEAALEVNKQAILKESILDESRGIYSYSIGVEMLKKYMELSKRENQSLGVVVLEFKGKNCEESIGKVESILRQNIKEGDIIIHISQNTYALVLYKYGVFFAEHFRKRLTDSLKKSNVDCDISIGFAKFLPEKNISAEALVYEATAEMERDKEFKKKMNIE</sequence>
<feature type="transmembrane region" description="Helical" evidence="2">
    <location>
        <begin position="12"/>
        <end position="32"/>
    </location>
</feature>
<dbReference type="EMBL" id="DSZZ01000480">
    <property type="protein sequence ID" value="HGU53868.1"/>
    <property type="molecule type" value="Genomic_DNA"/>
</dbReference>
<evidence type="ECO:0000313" key="4">
    <source>
        <dbReference type="EMBL" id="HGU53868.1"/>
    </source>
</evidence>
<keyword evidence="2" id="KW-0812">Transmembrane</keyword>
<keyword evidence="2" id="KW-1133">Transmembrane helix</keyword>
<proteinExistence type="predicted"/>
<dbReference type="AlphaFoldDB" id="A0A7V4NFR4"/>
<dbReference type="SMART" id="SM00062">
    <property type="entry name" value="PBPb"/>
    <property type="match status" value="1"/>
</dbReference>
<dbReference type="InterPro" id="IPR001638">
    <property type="entry name" value="Solute-binding_3/MltF_N"/>
</dbReference>
<dbReference type="Pfam" id="PF00497">
    <property type="entry name" value="SBP_bac_3"/>
    <property type="match status" value="1"/>
</dbReference>
<dbReference type="InterPro" id="IPR029787">
    <property type="entry name" value="Nucleotide_cyclase"/>
</dbReference>
<dbReference type="PANTHER" id="PTHR35936">
    <property type="entry name" value="MEMBRANE-BOUND LYTIC MUREIN TRANSGLYCOSYLASE F"/>
    <property type="match status" value="1"/>
</dbReference>
<dbReference type="Gene3D" id="3.40.190.10">
    <property type="entry name" value="Periplasmic binding protein-like II"/>
    <property type="match status" value="2"/>
</dbReference>
<evidence type="ECO:0000256" key="2">
    <source>
        <dbReference type="SAM" id="Phobius"/>
    </source>
</evidence>
<dbReference type="PANTHER" id="PTHR35936:SF19">
    <property type="entry name" value="AMINO-ACID-BINDING PROTEIN YXEM-RELATED"/>
    <property type="match status" value="1"/>
</dbReference>
<evidence type="ECO:0000256" key="1">
    <source>
        <dbReference type="ARBA" id="ARBA00022729"/>
    </source>
</evidence>
<keyword evidence="2" id="KW-0472">Membrane</keyword>
<dbReference type="PROSITE" id="PS50887">
    <property type="entry name" value="GGDEF"/>
    <property type="match status" value="1"/>
</dbReference>
<dbReference type="SUPFAM" id="SSF55073">
    <property type="entry name" value="Nucleotide cyclase"/>
    <property type="match status" value="1"/>
</dbReference>
<protein>
    <submittedName>
        <fullName evidence="4">Transporter substrate-binding domain-containing protein</fullName>
    </submittedName>
</protein>
<dbReference type="InterPro" id="IPR043128">
    <property type="entry name" value="Rev_trsase/Diguanyl_cyclase"/>
</dbReference>
<organism evidence="4">
    <name type="scientific">Fervidobacterium pennivorans</name>
    <dbReference type="NCBI Taxonomy" id="93466"/>
    <lineage>
        <taxon>Bacteria</taxon>
        <taxon>Thermotogati</taxon>
        <taxon>Thermotogota</taxon>
        <taxon>Thermotogae</taxon>
        <taxon>Thermotogales</taxon>
        <taxon>Fervidobacteriaceae</taxon>
        <taxon>Fervidobacterium</taxon>
    </lineage>
</organism>
<keyword evidence="1" id="KW-0732">Signal</keyword>
<dbReference type="InterPro" id="IPR000160">
    <property type="entry name" value="GGDEF_dom"/>
</dbReference>
<reference evidence="4" key="1">
    <citation type="journal article" date="2020" name="mSystems">
        <title>Genome- and Community-Level Interaction Insights into Carbon Utilization and Element Cycling Functions of Hydrothermarchaeota in Hydrothermal Sediment.</title>
        <authorList>
            <person name="Zhou Z."/>
            <person name="Liu Y."/>
            <person name="Xu W."/>
            <person name="Pan J."/>
            <person name="Luo Z.H."/>
            <person name="Li M."/>
        </authorList>
    </citation>
    <scope>NUCLEOTIDE SEQUENCE [LARGE SCALE GENOMIC DNA]</scope>
    <source>
        <strain evidence="4">SpSt-61</strain>
    </source>
</reference>
<feature type="transmembrane region" description="Helical" evidence="2">
    <location>
        <begin position="263"/>
        <end position="284"/>
    </location>
</feature>
<comment type="caution">
    <text evidence="4">The sequence shown here is derived from an EMBL/GenBank/DDBJ whole genome shotgun (WGS) entry which is preliminary data.</text>
</comment>
<evidence type="ECO:0000259" key="3">
    <source>
        <dbReference type="PROSITE" id="PS50887"/>
    </source>
</evidence>
<gene>
    <name evidence="4" type="ORF">ENT78_10175</name>
</gene>
<accession>A0A7V4NFR4</accession>
<dbReference type="SUPFAM" id="SSF53850">
    <property type="entry name" value="Periplasmic binding protein-like II"/>
    <property type="match status" value="1"/>
</dbReference>
<name>A0A7V4NFR4_FERPE</name>
<feature type="domain" description="GGDEF" evidence="3">
    <location>
        <begin position="336"/>
        <end position="450"/>
    </location>
</feature>